<dbReference type="Pfam" id="PF04321">
    <property type="entry name" value="RmlD_sub_bind"/>
    <property type="match status" value="1"/>
</dbReference>
<dbReference type="PANTHER" id="PTHR10491:SF4">
    <property type="entry name" value="METHIONINE ADENOSYLTRANSFERASE 2 SUBUNIT BETA"/>
    <property type="match status" value="1"/>
</dbReference>
<dbReference type="SUPFAM" id="SSF51735">
    <property type="entry name" value="NAD(P)-binding Rossmann-fold domains"/>
    <property type="match status" value="1"/>
</dbReference>
<feature type="domain" description="RmlD-like substrate binding" evidence="1">
    <location>
        <begin position="1"/>
        <end position="181"/>
    </location>
</feature>
<sequence>SSNFVFDGKKGFYNENDSCNPISYYGKTRLEAEKIVLESSQNNVILRTTVIYGWHKNSKFTNFVLKQLTNGLKLEAFTDQYGNPTLADDIAKCILKIISTDTSGLFHAVGKSCINRHEFALSLADKFGLNKDLIFPITSNEKQQVALRPSNGCLDTTKIKMEIGFEFCDIKTGISNLFDQFLKNDKKMIF</sequence>
<reference evidence="2" key="1">
    <citation type="submission" date="2018-05" db="EMBL/GenBank/DDBJ databases">
        <authorList>
            <person name="Lanie J.A."/>
            <person name="Ng W.-L."/>
            <person name="Kazmierczak K.M."/>
            <person name="Andrzejewski T.M."/>
            <person name="Davidsen T.M."/>
            <person name="Wayne K.J."/>
            <person name="Tettelin H."/>
            <person name="Glass J.I."/>
            <person name="Rusch D."/>
            <person name="Podicherti R."/>
            <person name="Tsui H.-C.T."/>
            <person name="Winkler M.E."/>
        </authorList>
    </citation>
    <scope>NUCLEOTIDE SEQUENCE</scope>
</reference>
<dbReference type="EMBL" id="UINC01119213">
    <property type="protein sequence ID" value="SVC92874.1"/>
    <property type="molecule type" value="Genomic_DNA"/>
</dbReference>
<dbReference type="InterPro" id="IPR036291">
    <property type="entry name" value="NAD(P)-bd_dom_sf"/>
</dbReference>
<dbReference type="InterPro" id="IPR005913">
    <property type="entry name" value="dTDP_dehydrorham_reduct"/>
</dbReference>
<evidence type="ECO:0000259" key="1">
    <source>
        <dbReference type="Pfam" id="PF04321"/>
    </source>
</evidence>
<organism evidence="2">
    <name type="scientific">marine metagenome</name>
    <dbReference type="NCBI Taxonomy" id="408172"/>
    <lineage>
        <taxon>unclassified sequences</taxon>
        <taxon>metagenomes</taxon>
        <taxon>ecological metagenomes</taxon>
    </lineage>
</organism>
<feature type="non-terminal residue" evidence="2">
    <location>
        <position position="1"/>
    </location>
</feature>
<protein>
    <recommendedName>
        <fullName evidence="1">RmlD-like substrate binding domain-containing protein</fullName>
    </recommendedName>
</protein>
<dbReference type="Gene3D" id="3.40.50.720">
    <property type="entry name" value="NAD(P)-binding Rossmann-like Domain"/>
    <property type="match status" value="1"/>
</dbReference>
<name>A0A382R564_9ZZZZ</name>
<dbReference type="PANTHER" id="PTHR10491">
    <property type="entry name" value="DTDP-4-DEHYDRORHAMNOSE REDUCTASE"/>
    <property type="match status" value="1"/>
</dbReference>
<accession>A0A382R564</accession>
<evidence type="ECO:0000313" key="2">
    <source>
        <dbReference type="EMBL" id="SVC92874.1"/>
    </source>
</evidence>
<dbReference type="InterPro" id="IPR029903">
    <property type="entry name" value="RmlD-like-bd"/>
</dbReference>
<proteinExistence type="predicted"/>
<dbReference type="AlphaFoldDB" id="A0A382R564"/>
<gene>
    <name evidence="2" type="ORF">METZ01_LOCUS345728</name>
</gene>